<feature type="domain" description="Type II secretion system protein GspF" evidence="7">
    <location>
        <begin position="138"/>
        <end position="262"/>
    </location>
</feature>
<comment type="subcellular location">
    <subcellularLocation>
        <location evidence="1">Cell membrane</location>
        <topology evidence="1">Multi-pass membrane protein</topology>
    </subcellularLocation>
</comment>
<name>Q8KF92_CHLTE</name>
<evidence type="ECO:0000256" key="1">
    <source>
        <dbReference type="ARBA" id="ARBA00004651"/>
    </source>
</evidence>
<dbReference type="InterPro" id="IPR042094">
    <property type="entry name" value="T2SS_GspF_sf"/>
</dbReference>
<dbReference type="STRING" id="194439.CT0435"/>
<dbReference type="OrthoDB" id="597333at2"/>
<evidence type="ECO:0000256" key="2">
    <source>
        <dbReference type="ARBA" id="ARBA00022475"/>
    </source>
</evidence>
<gene>
    <name evidence="8" type="primary">tadB</name>
    <name evidence="8" type="ordered locus">CT0435</name>
</gene>
<keyword evidence="5 6" id="KW-0472">Membrane</keyword>
<keyword evidence="4 6" id="KW-1133">Transmembrane helix</keyword>
<dbReference type="Pfam" id="PF00482">
    <property type="entry name" value="T2SSF"/>
    <property type="match status" value="1"/>
</dbReference>
<accession>Q8KF92</accession>
<protein>
    <submittedName>
        <fullName evidence="8">TadB protein</fullName>
    </submittedName>
</protein>
<feature type="transmembrane region" description="Helical" evidence="6">
    <location>
        <begin position="246"/>
        <end position="270"/>
    </location>
</feature>
<dbReference type="Proteomes" id="UP000001007">
    <property type="component" value="Chromosome"/>
</dbReference>
<keyword evidence="3 6" id="KW-0812">Transmembrane</keyword>
<dbReference type="HOGENOM" id="CLU_064305_0_1_10"/>
<evidence type="ECO:0000256" key="3">
    <source>
        <dbReference type="ARBA" id="ARBA00022692"/>
    </source>
</evidence>
<evidence type="ECO:0000256" key="5">
    <source>
        <dbReference type="ARBA" id="ARBA00023136"/>
    </source>
</evidence>
<dbReference type="EnsemblBacteria" id="AAM71681">
    <property type="protein sequence ID" value="AAM71681"/>
    <property type="gene ID" value="CT0435"/>
</dbReference>
<evidence type="ECO:0000256" key="6">
    <source>
        <dbReference type="SAM" id="Phobius"/>
    </source>
</evidence>
<dbReference type="AlphaFoldDB" id="Q8KF92"/>
<evidence type="ECO:0000256" key="4">
    <source>
        <dbReference type="ARBA" id="ARBA00022989"/>
    </source>
</evidence>
<dbReference type="PATRIC" id="fig|194439.7.peg.420"/>
<feature type="transmembrane region" description="Helical" evidence="6">
    <location>
        <begin position="74"/>
        <end position="95"/>
    </location>
</feature>
<dbReference type="PANTHER" id="PTHR35007:SF1">
    <property type="entry name" value="PILUS ASSEMBLY PROTEIN"/>
    <property type="match status" value="1"/>
</dbReference>
<dbReference type="KEGG" id="cte:CT0435"/>
<keyword evidence="2" id="KW-1003">Cell membrane</keyword>
<sequence length="305" mass="34078">MWLVYLVWSRFFDPNNKSKNQRLKNIQTTIQWGGQAPSSLLTNLEEHELETWLRSRSRAFEKLVNLVQQSRSSFSAGSVLGLMLALFAVVLLAGLLTKTNILFLLVLAVAIASMPVMWLSRKAKKRRMAFEAKLPEALDYISRSLRAGHSLSSAIGMIGKEFPDPLGGEFKTVFDEMNFGIPFKEAFAHLSNRIRSNDISFFVIALMIQHETGGNLAELLGGLATTIRERFKLRGKVRTLSSEGRISALVLGSMPFVFATIISLINPRYILPLFNTPQGHTLLYIAGGLMLVGMYVLNNMVKIKV</sequence>
<organism evidence="8 9">
    <name type="scientific">Chlorobaculum tepidum (strain ATCC 49652 / DSM 12025 / NBRC 103806 / TLS)</name>
    <name type="common">Chlorobium tepidum</name>
    <dbReference type="NCBI Taxonomy" id="194439"/>
    <lineage>
        <taxon>Bacteria</taxon>
        <taxon>Pseudomonadati</taxon>
        <taxon>Chlorobiota</taxon>
        <taxon>Chlorobiia</taxon>
        <taxon>Chlorobiales</taxon>
        <taxon>Chlorobiaceae</taxon>
        <taxon>Chlorobaculum</taxon>
    </lineage>
</organism>
<proteinExistence type="predicted"/>
<evidence type="ECO:0000259" key="7">
    <source>
        <dbReference type="Pfam" id="PF00482"/>
    </source>
</evidence>
<dbReference type="GO" id="GO:0005886">
    <property type="term" value="C:plasma membrane"/>
    <property type="evidence" value="ECO:0007669"/>
    <property type="project" value="UniProtKB-SubCell"/>
</dbReference>
<feature type="transmembrane region" description="Helical" evidence="6">
    <location>
        <begin position="282"/>
        <end position="301"/>
    </location>
</feature>
<dbReference type="EMBL" id="AE006470">
    <property type="protein sequence ID" value="AAM71681.1"/>
    <property type="molecule type" value="Genomic_DNA"/>
</dbReference>
<dbReference type="Gene3D" id="1.20.81.30">
    <property type="entry name" value="Type II secretion system (T2SS), domain F"/>
    <property type="match status" value="1"/>
</dbReference>
<dbReference type="eggNOG" id="COG4965">
    <property type="taxonomic scope" value="Bacteria"/>
</dbReference>
<dbReference type="PANTHER" id="PTHR35007">
    <property type="entry name" value="INTEGRAL MEMBRANE PROTEIN-RELATED"/>
    <property type="match status" value="1"/>
</dbReference>
<keyword evidence="9" id="KW-1185">Reference proteome</keyword>
<evidence type="ECO:0000313" key="8">
    <source>
        <dbReference type="EMBL" id="AAM71681.1"/>
    </source>
</evidence>
<dbReference type="InterPro" id="IPR018076">
    <property type="entry name" value="T2SS_GspF_dom"/>
</dbReference>
<evidence type="ECO:0000313" key="9">
    <source>
        <dbReference type="Proteomes" id="UP000001007"/>
    </source>
</evidence>
<reference evidence="8 9" key="1">
    <citation type="journal article" date="2002" name="Proc. Natl. Acad. Sci. U.S.A.">
        <title>The complete genome sequence of Chlorobium tepidum TLS, a photosynthetic, anaerobic, green-sulfur bacterium.</title>
        <authorList>
            <person name="Eisen J.A."/>
            <person name="Nelson K.E."/>
            <person name="Paulsen I.T."/>
            <person name="Heidelberg J.F."/>
            <person name="Wu M."/>
            <person name="Dodson R.J."/>
            <person name="Deboy R."/>
            <person name="Gwinn M.L."/>
            <person name="Nelson W.C."/>
            <person name="Haft D.H."/>
            <person name="Hickey E.K."/>
            <person name="Peterson J.D."/>
            <person name="Durkin A.S."/>
            <person name="Kolonay J.L."/>
            <person name="Yang F."/>
            <person name="Holt I."/>
            <person name="Umayam L.A."/>
            <person name="Mason T."/>
            <person name="Brenner M."/>
            <person name="Shea T.P."/>
            <person name="Parksey D."/>
            <person name="Nierman W.C."/>
            <person name="Feldblyum T.V."/>
            <person name="Hansen C.L."/>
            <person name="Craven M.B."/>
            <person name="Radune D."/>
            <person name="Vamathevan J."/>
            <person name="Khouri H."/>
            <person name="White O."/>
            <person name="Gruber T.M."/>
            <person name="Ketchum K.A."/>
            <person name="Venter J.C."/>
            <person name="Tettelin H."/>
            <person name="Bryant D.A."/>
            <person name="Fraser C.M."/>
        </authorList>
    </citation>
    <scope>NUCLEOTIDE SEQUENCE [LARGE SCALE GENOMIC DNA]</scope>
    <source>
        <strain evidence="9">ATCC 49652 / DSM 12025 / NBRC 103806 / TLS</strain>
    </source>
</reference>
<feature type="transmembrane region" description="Helical" evidence="6">
    <location>
        <begin position="101"/>
        <end position="119"/>
    </location>
</feature>